<dbReference type="Pfam" id="PF13628">
    <property type="entry name" value="DUF4142"/>
    <property type="match status" value="1"/>
</dbReference>
<keyword evidence="1" id="KW-0732">Signal</keyword>
<evidence type="ECO:0000313" key="3">
    <source>
        <dbReference type="EMBL" id="NEM97694.1"/>
    </source>
</evidence>
<dbReference type="RefSeq" id="WP_163914298.1">
    <property type="nucleotide sequence ID" value="NZ_JAAGWD010000003.1"/>
</dbReference>
<proteinExistence type="predicted"/>
<accession>A0A6B3LW74</accession>
<dbReference type="PANTHER" id="PTHR38593:SF1">
    <property type="entry name" value="BLR2558 PROTEIN"/>
    <property type="match status" value="1"/>
</dbReference>
<dbReference type="InterPro" id="IPR012347">
    <property type="entry name" value="Ferritin-like"/>
</dbReference>
<dbReference type="EMBL" id="JAAGWD010000003">
    <property type="protein sequence ID" value="NEM97694.1"/>
    <property type="molecule type" value="Genomic_DNA"/>
</dbReference>
<comment type="caution">
    <text evidence="3">The sequence shown here is derived from an EMBL/GenBank/DDBJ whole genome shotgun (WGS) entry which is preliminary data.</text>
</comment>
<evidence type="ECO:0000256" key="1">
    <source>
        <dbReference type="SAM" id="SignalP"/>
    </source>
</evidence>
<evidence type="ECO:0000259" key="2">
    <source>
        <dbReference type="Pfam" id="PF13628"/>
    </source>
</evidence>
<organism evidence="3 4">
    <name type="scientific">Pontibacter burrus</name>
    <dbReference type="NCBI Taxonomy" id="2704466"/>
    <lineage>
        <taxon>Bacteria</taxon>
        <taxon>Pseudomonadati</taxon>
        <taxon>Bacteroidota</taxon>
        <taxon>Cytophagia</taxon>
        <taxon>Cytophagales</taxon>
        <taxon>Hymenobacteraceae</taxon>
        <taxon>Pontibacter</taxon>
    </lineage>
</organism>
<feature type="signal peptide" evidence="1">
    <location>
        <begin position="1"/>
        <end position="27"/>
    </location>
</feature>
<feature type="domain" description="DUF4142" evidence="2">
    <location>
        <begin position="34"/>
        <end position="174"/>
    </location>
</feature>
<reference evidence="3 4" key="1">
    <citation type="submission" date="2020-02" db="EMBL/GenBank/DDBJ databases">
        <authorList>
            <person name="Kim M.K."/>
        </authorList>
    </citation>
    <scope>NUCLEOTIDE SEQUENCE [LARGE SCALE GENOMIC DNA]</scope>
    <source>
        <strain evidence="3 4">BT327</strain>
    </source>
</reference>
<dbReference type="InterPro" id="IPR025419">
    <property type="entry name" value="DUF4142"/>
</dbReference>
<dbReference type="PANTHER" id="PTHR38593">
    <property type="entry name" value="BLR2558 PROTEIN"/>
    <property type="match status" value="1"/>
</dbReference>
<evidence type="ECO:0000313" key="4">
    <source>
        <dbReference type="Proteomes" id="UP000474777"/>
    </source>
</evidence>
<protein>
    <submittedName>
        <fullName evidence="3">DUF4142 domain-containing protein</fullName>
    </submittedName>
</protein>
<dbReference type="Proteomes" id="UP000474777">
    <property type="component" value="Unassembled WGS sequence"/>
</dbReference>
<keyword evidence="4" id="KW-1185">Reference proteome</keyword>
<feature type="chain" id="PRO_5025667894" evidence="1">
    <location>
        <begin position="28"/>
        <end position="182"/>
    </location>
</feature>
<dbReference type="Gene3D" id="1.20.1260.10">
    <property type="match status" value="1"/>
</dbReference>
<sequence>MKTFKSLTGWAASIVFCISMFHLPAFAQEKPTLSDAEVASVAVVANQIDINYAKLAKEKSKNADVLKFAETMASDHKAVIDQAVALVTKLGVTPKDNAVSKQLLSDADKTMKTLRTKSGRAFDKAYIDNEVAYHKAVISAVEGLLIPESENAELKALLQSIVPALNAHLEHAQMVQKQFSGK</sequence>
<gene>
    <name evidence="3" type="ORF">GXP69_08305</name>
</gene>
<name>A0A6B3LW74_9BACT</name>
<dbReference type="AlphaFoldDB" id="A0A6B3LW74"/>